<keyword evidence="1" id="KW-1133">Transmembrane helix</keyword>
<dbReference type="EMBL" id="AP011801">
    <property type="protein sequence ID" value="BAL58806.1"/>
    <property type="molecule type" value="Genomic_DNA"/>
</dbReference>
<reference evidence="2" key="1">
    <citation type="journal article" date="2005" name="Environ. Microbiol.">
        <title>Genetic and functional properties of uncultivated thermophilic crenarchaeotes from a subsurface gold mine as revealed by analysis of genome fragments.</title>
        <authorList>
            <person name="Nunoura T."/>
            <person name="Hirayama H."/>
            <person name="Takami H."/>
            <person name="Oida H."/>
            <person name="Nishi S."/>
            <person name="Shimamura S."/>
            <person name="Suzuki Y."/>
            <person name="Inagaki F."/>
            <person name="Takai K."/>
            <person name="Nealson K.H."/>
            <person name="Horikoshi K."/>
        </authorList>
    </citation>
    <scope>NUCLEOTIDE SEQUENCE</scope>
</reference>
<reference evidence="2" key="2">
    <citation type="journal article" date="2012" name="PLoS ONE">
        <title>A Deeply Branching Thermophilic Bacterium with an Ancient Acetyl-CoA Pathway Dominates a Subsurface Ecosystem.</title>
        <authorList>
            <person name="Takami H."/>
            <person name="Noguchi H."/>
            <person name="Takaki Y."/>
            <person name="Uchiyama I."/>
            <person name="Toyoda A."/>
            <person name="Nishi S."/>
            <person name="Chee G.-J."/>
            <person name="Arai W."/>
            <person name="Nunoura T."/>
            <person name="Itoh T."/>
            <person name="Hattori M."/>
            <person name="Takai K."/>
        </authorList>
    </citation>
    <scope>NUCLEOTIDE SEQUENCE</scope>
</reference>
<evidence type="ECO:0000313" key="2">
    <source>
        <dbReference type="EMBL" id="BAL58806.1"/>
    </source>
</evidence>
<feature type="transmembrane region" description="Helical" evidence="1">
    <location>
        <begin position="107"/>
        <end position="127"/>
    </location>
</feature>
<organism evidence="2">
    <name type="scientific">Acetithermum autotrophicum</name>
    <dbReference type="NCBI Taxonomy" id="1446466"/>
    <lineage>
        <taxon>Bacteria</taxon>
        <taxon>Candidatus Bipolaricaulota</taxon>
        <taxon>Candidatus Acetithermum</taxon>
    </lineage>
</organism>
<keyword evidence="1" id="KW-0472">Membrane</keyword>
<proteinExistence type="predicted"/>
<evidence type="ECO:0000256" key="1">
    <source>
        <dbReference type="SAM" id="Phobius"/>
    </source>
</evidence>
<dbReference type="Pfam" id="PF04246">
    <property type="entry name" value="RseC_MucC"/>
    <property type="match status" value="1"/>
</dbReference>
<feature type="transmembrane region" description="Helical" evidence="1">
    <location>
        <begin position="139"/>
        <end position="162"/>
    </location>
</feature>
<dbReference type="AlphaFoldDB" id="H5SQP4"/>
<accession>H5SQP4</accession>
<keyword evidence="1" id="KW-0812">Transmembrane</keyword>
<name>H5SQP4_ACEAU</name>
<sequence length="196" mass="21290">MYNSDYFSILLARSRSMRDTAEGIVIGQVADRVRVRVYRSGTCENCTCVLSTACSPEEVDQRRGVLGSLFRQSSVLEIEALNGIGAAPGDRVMLQLKSNASVVKASALLYLIPAVMFVVGVVFGGWWSSTRWGFSGDAVILTQVAFGFGLMMLSFAFAALYAKLRERAEFTPIATKILFRAEGQHSPSLSRSASAL</sequence>
<gene>
    <name evidence="2" type="ORF">HGMM_OP2C354</name>
</gene>
<protein>
    <submittedName>
        <fullName evidence="2">Hypothetical conserved protein</fullName>
    </submittedName>
</protein>